<dbReference type="InterPro" id="IPR015955">
    <property type="entry name" value="Lactate_DH/Glyco_Ohase_4_C"/>
</dbReference>
<dbReference type="EMBL" id="ACYH01000012">
    <property type="protein sequence ID" value="EEV21249.1"/>
    <property type="molecule type" value="Genomic_DNA"/>
</dbReference>
<evidence type="ECO:0000313" key="2">
    <source>
        <dbReference type="EMBL" id="EEV21249.1"/>
    </source>
</evidence>
<protein>
    <recommendedName>
        <fullName evidence="1">Lactate/malate dehydrogenase C-terminal domain-containing protein</fullName>
    </recommendedName>
</protein>
<dbReference type="SUPFAM" id="SSF56327">
    <property type="entry name" value="LDH C-terminal domain-like"/>
    <property type="match status" value="1"/>
</dbReference>
<dbReference type="Proteomes" id="UP000004509">
    <property type="component" value="Unassembled WGS sequence"/>
</dbReference>
<reference evidence="2 3" key="1">
    <citation type="submission" date="2009-07" db="EMBL/GenBank/DDBJ databases">
        <authorList>
            <person name="Madupu R."/>
            <person name="Sebastian Y."/>
            <person name="Durkin A.S."/>
            <person name="Torralba M."/>
            <person name="Methe B."/>
            <person name="Sutton G.G."/>
            <person name="Strausberg R.L."/>
            <person name="Nelson K.E."/>
        </authorList>
    </citation>
    <scope>NUCLEOTIDE SEQUENCE [LARGE SCALE GENOMIC DNA]</scope>
    <source>
        <strain evidence="2 3">ATCC 35580</strain>
    </source>
</reference>
<dbReference type="InterPro" id="IPR022383">
    <property type="entry name" value="Lactate/malate_DH_C"/>
</dbReference>
<name>C8PNA6_9SPIR</name>
<accession>C8PNA6</accession>
<evidence type="ECO:0000259" key="1">
    <source>
        <dbReference type="Pfam" id="PF02866"/>
    </source>
</evidence>
<comment type="caution">
    <text evidence="2">The sequence shown here is derived from an EMBL/GenBank/DDBJ whole genome shotgun (WGS) entry which is preliminary data.</text>
</comment>
<dbReference type="Pfam" id="PF02866">
    <property type="entry name" value="Ldh_1_C"/>
    <property type="match status" value="1"/>
</dbReference>
<gene>
    <name evidence="2" type="ORF">TREVI0001_1613</name>
</gene>
<organism evidence="2 3">
    <name type="scientific">Treponema vincentii ATCC 35580</name>
    <dbReference type="NCBI Taxonomy" id="596324"/>
    <lineage>
        <taxon>Bacteria</taxon>
        <taxon>Pseudomonadati</taxon>
        <taxon>Spirochaetota</taxon>
        <taxon>Spirochaetia</taxon>
        <taxon>Spirochaetales</taxon>
        <taxon>Treponemataceae</taxon>
        <taxon>Treponema</taxon>
    </lineage>
</organism>
<dbReference type="AlphaFoldDB" id="C8PNA6"/>
<dbReference type="Gene3D" id="3.90.110.10">
    <property type="entry name" value="Lactate dehydrogenase/glycoside hydrolase, family 4, C-terminal"/>
    <property type="match status" value="1"/>
</dbReference>
<feature type="domain" description="Lactate/malate dehydrogenase C-terminal" evidence="1">
    <location>
        <begin position="4"/>
        <end position="53"/>
    </location>
</feature>
<evidence type="ECO:0000313" key="3">
    <source>
        <dbReference type="Proteomes" id="UP000004509"/>
    </source>
</evidence>
<sequence length="56" mass="5967">MTLNGEFGLHDVCLSVPCIIGRGGVERIIEGELPKDEQSALESSAGRLKEALASIR</sequence>
<proteinExistence type="predicted"/>
<dbReference type="GO" id="GO:0016616">
    <property type="term" value="F:oxidoreductase activity, acting on the CH-OH group of donors, NAD or NADP as acceptor"/>
    <property type="evidence" value="ECO:0007669"/>
    <property type="project" value="InterPro"/>
</dbReference>
<dbReference type="STRING" id="596324.TREVI0001_1613"/>